<dbReference type="PROSITE" id="PS51186">
    <property type="entry name" value="GNAT"/>
    <property type="match status" value="1"/>
</dbReference>
<evidence type="ECO:0000259" key="1">
    <source>
        <dbReference type="PROSITE" id="PS51186"/>
    </source>
</evidence>
<organism evidence="2 3">
    <name type="scientific">Ancylobacter mangrovi</name>
    <dbReference type="NCBI Taxonomy" id="2972472"/>
    <lineage>
        <taxon>Bacteria</taxon>
        <taxon>Pseudomonadati</taxon>
        <taxon>Pseudomonadota</taxon>
        <taxon>Alphaproteobacteria</taxon>
        <taxon>Hyphomicrobiales</taxon>
        <taxon>Xanthobacteraceae</taxon>
        <taxon>Ancylobacter</taxon>
    </lineage>
</organism>
<dbReference type="Gene3D" id="3.40.630.30">
    <property type="match status" value="1"/>
</dbReference>
<evidence type="ECO:0000313" key="2">
    <source>
        <dbReference type="EMBL" id="MCS0496736.1"/>
    </source>
</evidence>
<evidence type="ECO:0000313" key="3">
    <source>
        <dbReference type="Proteomes" id="UP001151088"/>
    </source>
</evidence>
<dbReference type="Proteomes" id="UP001151088">
    <property type="component" value="Unassembled WGS sequence"/>
</dbReference>
<keyword evidence="3" id="KW-1185">Reference proteome</keyword>
<dbReference type="RefSeq" id="WP_258733898.1">
    <property type="nucleotide sequence ID" value="NZ_JANTHZ010000008.1"/>
</dbReference>
<gene>
    <name evidence="2" type="ORF">NVS89_16665</name>
</gene>
<dbReference type="SUPFAM" id="SSF55729">
    <property type="entry name" value="Acyl-CoA N-acyltransferases (Nat)"/>
    <property type="match status" value="1"/>
</dbReference>
<protein>
    <submittedName>
        <fullName evidence="2">GNAT family N-acetyltransferase</fullName>
    </submittedName>
</protein>
<sequence>MSTRSDSAGPTNAAPAAVATAAAGRAARHHALAGGHIRKLLAAERHLLLEHFLRLDPLSRFMRFGGVISDAALARHATRVMTGDALALGYFVDGELRAVAELHPLPKREGKPTSAEAAFSVERDWQGKGVGSALMEQLVLLAQNRDIEELQVVFLPNNGRMKRLAVHGAADFSLDEDEVVGRLKAPHATVFSRLREFIGDTFSVFSSAFDLQERSLPPSLRGN</sequence>
<accession>A0A9X2PDL0</accession>
<proteinExistence type="predicted"/>
<feature type="domain" description="N-acetyltransferase" evidence="1">
    <location>
        <begin position="35"/>
        <end position="196"/>
    </location>
</feature>
<comment type="caution">
    <text evidence="2">The sequence shown here is derived from an EMBL/GenBank/DDBJ whole genome shotgun (WGS) entry which is preliminary data.</text>
</comment>
<dbReference type="AlphaFoldDB" id="A0A9X2PDL0"/>
<reference evidence="2" key="1">
    <citation type="submission" date="2022-08" db="EMBL/GenBank/DDBJ databases">
        <authorList>
            <person name="Li F."/>
        </authorList>
    </citation>
    <scope>NUCLEOTIDE SEQUENCE</scope>
    <source>
        <strain evidence="2">MQZ15Z-1</strain>
    </source>
</reference>
<name>A0A9X2PDL0_9HYPH</name>
<dbReference type="InterPro" id="IPR000182">
    <property type="entry name" value="GNAT_dom"/>
</dbReference>
<dbReference type="GO" id="GO:0016747">
    <property type="term" value="F:acyltransferase activity, transferring groups other than amino-acyl groups"/>
    <property type="evidence" value="ECO:0007669"/>
    <property type="project" value="InterPro"/>
</dbReference>
<dbReference type="InterPro" id="IPR016181">
    <property type="entry name" value="Acyl_CoA_acyltransferase"/>
</dbReference>
<dbReference type="Pfam" id="PF00583">
    <property type="entry name" value="Acetyltransf_1"/>
    <property type="match status" value="1"/>
</dbReference>
<dbReference type="EMBL" id="JANTHZ010000008">
    <property type="protein sequence ID" value="MCS0496736.1"/>
    <property type="molecule type" value="Genomic_DNA"/>
</dbReference>
<dbReference type="CDD" id="cd04301">
    <property type="entry name" value="NAT_SF"/>
    <property type="match status" value="1"/>
</dbReference>